<name>A0A379VL40_SALET</name>
<gene>
    <name evidence="1" type="ORF">NCTC8256_01482</name>
</gene>
<reference evidence="1 2" key="1">
    <citation type="submission" date="2018-06" db="EMBL/GenBank/DDBJ databases">
        <authorList>
            <consortium name="Pathogen Informatics"/>
            <person name="Doyle S."/>
        </authorList>
    </citation>
    <scope>NUCLEOTIDE SEQUENCE [LARGE SCALE GENOMIC DNA]</scope>
    <source>
        <strain evidence="1 2">NCTC8256</strain>
    </source>
</reference>
<dbReference type="InterPro" id="IPR003223">
    <property type="entry name" value="Flag1_repressor"/>
</dbReference>
<dbReference type="GO" id="GO:0003700">
    <property type="term" value="F:DNA-binding transcription factor activity"/>
    <property type="evidence" value="ECO:0007669"/>
    <property type="project" value="InterPro"/>
</dbReference>
<sequence>MAADYSMLARRVQFLRFNDIPVRLVSNNARVITGYIAKFNPKENLILASDKPKGNKRIEVKLESLAILEELSGNDAFNLSLVPADGFNLQQYTPSRRDYFSICNKCYKQESVSKSI</sequence>
<accession>A0A379VL40</accession>
<dbReference type="EMBL" id="UGXR01000001">
    <property type="protein sequence ID" value="SUH07582.1"/>
    <property type="molecule type" value="Genomic_DNA"/>
</dbReference>
<evidence type="ECO:0000313" key="2">
    <source>
        <dbReference type="Proteomes" id="UP000254346"/>
    </source>
</evidence>
<protein>
    <submittedName>
        <fullName evidence="1">Repressor</fullName>
    </submittedName>
</protein>
<dbReference type="Proteomes" id="UP000254346">
    <property type="component" value="Unassembled WGS sequence"/>
</dbReference>
<evidence type="ECO:0000313" key="1">
    <source>
        <dbReference type="EMBL" id="SUH07582.1"/>
    </source>
</evidence>
<dbReference type="AlphaFoldDB" id="A0A379VL40"/>
<proteinExistence type="predicted"/>
<dbReference type="Pfam" id="PF03614">
    <property type="entry name" value="Flag1_repress"/>
    <property type="match status" value="1"/>
</dbReference>
<organism evidence="1 2">
    <name type="scientific">Salmonella enterica I</name>
    <dbReference type="NCBI Taxonomy" id="59201"/>
    <lineage>
        <taxon>Bacteria</taxon>
        <taxon>Pseudomonadati</taxon>
        <taxon>Pseudomonadota</taxon>
        <taxon>Gammaproteobacteria</taxon>
        <taxon>Enterobacterales</taxon>
        <taxon>Enterobacteriaceae</taxon>
        <taxon>Salmonella</taxon>
    </lineage>
</organism>